<feature type="region of interest" description="Disordered" evidence="1">
    <location>
        <begin position="346"/>
        <end position="383"/>
    </location>
</feature>
<organism evidence="2 3">
    <name type="scientific">Trichocladium antarcticum</name>
    <dbReference type="NCBI Taxonomy" id="1450529"/>
    <lineage>
        <taxon>Eukaryota</taxon>
        <taxon>Fungi</taxon>
        <taxon>Dikarya</taxon>
        <taxon>Ascomycota</taxon>
        <taxon>Pezizomycotina</taxon>
        <taxon>Sordariomycetes</taxon>
        <taxon>Sordariomycetidae</taxon>
        <taxon>Sordariales</taxon>
        <taxon>Chaetomiaceae</taxon>
        <taxon>Trichocladium</taxon>
    </lineage>
</organism>
<protein>
    <recommendedName>
        <fullName evidence="4">NADH dehydrogenase (Ubiquinone)-like protein</fullName>
    </recommendedName>
</protein>
<keyword evidence="3" id="KW-1185">Reference proteome</keyword>
<feature type="region of interest" description="Disordered" evidence="1">
    <location>
        <begin position="459"/>
        <end position="478"/>
    </location>
</feature>
<sequence length="598" mass="65106">MRYDDWDIILFPTGRDSKIPFKEFKVACNVVPDLELSHIHGPVGIPVMTCFVPSLLAGTAFQVSIHSWRKPDVSQFTRTYSKNAEQVKFEARVMLDGRVVASTVLDREVNGPHLVTSSFDFTKTGELERLKFPHFRHELLQQNHWHPGDDLGRVKIIISEGFPRDLIAAPVERVKNVVVFSFQHAPLEMLENNRIAWPNPSMWRRQALNPTLPVPTYHPDNGAESHTHSPGRRSLLVRNIPNQCFPGATMDSNLFQSQAGAGTTGPLGTQSLQVPYLGRSNTGSGNALSHADPFSESAYREWVSSMTSGHPTGMDFWDGRTSWQMNPRNSAKHPGDAIMSDYISPQTSDPMQISGGSLEDDPMSLKVPTNTPTGEARDDPQNPQFQQTAALNCDFASSLTQSLLNQPFPLPMPQRQLSFPSSELYYRKENRHASLAHANAALLQPASLSDGTQTRKPSLSVFGIGGLETSTPVPTDGSEEMTSITLQHMFATSSRNPLADFGSSMMNSTGSTVGTPMGVTGVVDQADSTPVSNVKSLAAPASGSGGSSTSGNTAVKRTRNFTPASAKAIDEEDEPRRLSPHVRIAGFCGVDISSDSAH</sequence>
<dbReference type="Proteomes" id="UP001304895">
    <property type="component" value="Unassembled WGS sequence"/>
</dbReference>
<feature type="compositionally biased region" description="Polar residues" evidence="1">
    <location>
        <begin position="552"/>
        <end position="563"/>
    </location>
</feature>
<proteinExistence type="predicted"/>
<comment type="caution">
    <text evidence="2">The sequence shown here is derived from an EMBL/GenBank/DDBJ whole genome shotgun (WGS) entry which is preliminary data.</text>
</comment>
<evidence type="ECO:0000256" key="1">
    <source>
        <dbReference type="SAM" id="MobiDB-lite"/>
    </source>
</evidence>
<evidence type="ECO:0000313" key="3">
    <source>
        <dbReference type="Proteomes" id="UP001304895"/>
    </source>
</evidence>
<name>A0AAN6UE39_9PEZI</name>
<dbReference type="EMBL" id="MU853447">
    <property type="protein sequence ID" value="KAK4129931.1"/>
    <property type="molecule type" value="Genomic_DNA"/>
</dbReference>
<dbReference type="AlphaFoldDB" id="A0AAN6UE39"/>
<feature type="compositionally biased region" description="Polar residues" evidence="1">
    <location>
        <begin position="346"/>
        <end position="355"/>
    </location>
</feature>
<accession>A0AAN6UE39</accession>
<feature type="region of interest" description="Disordered" evidence="1">
    <location>
        <begin position="535"/>
        <end position="577"/>
    </location>
</feature>
<evidence type="ECO:0000313" key="2">
    <source>
        <dbReference type="EMBL" id="KAK4129931.1"/>
    </source>
</evidence>
<reference evidence="2" key="1">
    <citation type="journal article" date="2023" name="Mol. Phylogenet. Evol.">
        <title>Genome-scale phylogeny and comparative genomics of the fungal order Sordariales.</title>
        <authorList>
            <person name="Hensen N."/>
            <person name="Bonometti L."/>
            <person name="Westerberg I."/>
            <person name="Brannstrom I.O."/>
            <person name="Guillou S."/>
            <person name="Cros-Aarteil S."/>
            <person name="Calhoun S."/>
            <person name="Haridas S."/>
            <person name="Kuo A."/>
            <person name="Mondo S."/>
            <person name="Pangilinan J."/>
            <person name="Riley R."/>
            <person name="LaButti K."/>
            <person name="Andreopoulos B."/>
            <person name="Lipzen A."/>
            <person name="Chen C."/>
            <person name="Yan M."/>
            <person name="Daum C."/>
            <person name="Ng V."/>
            <person name="Clum A."/>
            <person name="Steindorff A."/>
            <person name="Ohm R.A."/>
            <person name="Martin F."/>
            <person name="Silar P."/>
            <person name="Natvig D.O."/>
            <person name="Lalanne C."/>
            <person name="Gautier V."/>
            <person name="Ament-Velasquez S.L."/>
            <person name="Kruys A."/>
            <person name="Hutchinson M.I."/>
            <person name="Powell A.J."/>
            <person name="Barry K."/>
            <person name="Miller A.N."/>
            <person name="Grigoriev I.V."/>
            <person name="Debuchy R."/>
            <person name="Gladieux P."/>
            <person name="Hiltunen Thoren M."/>
            <person name="Johannesson H."/>
        </authorList>
    </citation>
    <scope>NUCLEOTIDE SEQUENCE</scope>
    <source>
        <strain evidence="2">CBS 123565</strain>
    </source>
</reference>
<evidence type="ECO:0008006" key="4">
    <source>
        <dbReference type="Google" id="ProtNLM"/>
    </source>
</evidence>
<gene>
    <name evidence="2" type="ORF">BT67DRAFT_392570</name>
</gene>
<reference evidence="2" key="2">
    <citation type="submission" date="2023-05" db="EMBL/GenBank/DDBJ databases">
        <authorList>
            <consortium name="Lawrence Berkeley National Laboratory"/>
            <person name="Steindorff A."/>
            <person name="Hensen N."/>
            <person name="Bonometti L."/>
            <person name="Westerberg I."/>
            <person name="Brannstrom I.O."/>
            <person name="Guillou S."/>
            <person name="Cros-Aarteil S."/>
            <person name="Calhoun S."/>
            <person name="Haridas S."/>
            <person name="Kuo A."/>
            <person name="Mondo S."/>
            <person name="Pangilinan J."/>
            <person name="Riley R."/>
            <person name="Labutti K."/>
            <person name="Andreopoulos B."/>
            <person name="Lipzen A."/>
            <person name="Chen C."/>
            <person name="Yanf M."/>
            <person name="Daum C."/>
            <person name="Ng V."/>
            <person name="Clum A."/>
            <person name="Ohm R."/>
            <person name="Martin F."/>
            <person name="Silar P."/>
            <person name="Natvig D."/>
            <person name="Lalanne C."/>
            <person name="Gautier V."/>
            <person name="Ament-Velasquez S.L."/>
            <person name="Kruys A."/>
            <person name="Hutchinson M.I."/>
            <person name="Powell A.J."/>
            <person name="Barry K."/>
            <person name="Miller A.N."/>
            <person name="Grigoriev I.V."/>
            <person name="Debuchy R."/>
            <person name="Gladieux P."/>
            <person name="Thoren M.H."/>
            <person name="Johannesson H."/>
        </authorList>
    </citation>
    <scope>NUCLEOTIDE SEQUENCE</scope>
    <source>
        <strain evidence="2">CBS 123565</strain>
    </source>
</reference>